<dbReference type="Gene3D" id="3.20.20.70">
    <property type="entry name" value="Aldolase class I"/>
    <property type="match status" value="2"/>
</dbReference>
<comment type="caution">
    <text evidence="5">The sequence shown here is derived from an EMBL/GenBank/DDBJ whole genome shotgun (WGS) entry which is preliminary data.</text>
</comment>
<dbReference type="InterPro" id="IPR013785">
    <property type="entry name" value="Aldolase_TIM"/>
</dbReference>
<evidence type="ECO:0000256" key="2">
    <source>
        <dbReference type="ARBA" id="ARBA00022643"/>
    </source>
</evidence>
<organism evidence="5 6">
    <name type="scientific">Leucocoprinus leucothites</name>
    <dbReference type="NCBI Taxonomy" id="201217"/>
    <lineage>
        <taxon>Eukaryota</taxon>
        <taxon>Fungi</taxon>
        <taxon>Dikarya</taxon>
        <taxon>Basidiomycota</taxon>
        <taxon>Agaricomycotina</taxon>
        <taxon>Agaricomycetes</taxon>
        <taxon>Agaricomycetidae</taxon>
        <taxon>Agaricales</taxon>
        <taxon>Agaricineae</taxon>
        <taxon>Agaricaceae</taxon>
        <taxon>Leucocoprinus</taxon>
    </lineage>
</organism>
<dbReference type="SUPFAM" id="SSF51412">
    <property type="entry name" value="Inosine monophosphate dehydrogenase (IMPDH)"/>
    <property type="match status" value="1"/>
</dbReference>
<dbReference type="Pfam" id="PF03060">
    <property type="entry name" value="NMO"/>
    <property type="match status" value="1"/>
</dbReference>
<dbReference type="EMBL" id="JAACJO010000010">
    <property type="protein sequence ID" value="KAF5353266.1"/>
    <property type="molecule type" value="Genomic_DNA"/>
</dbReference>
<dbReference type="PANTHER" id="PTHR32332">
    <property type="entry name" value="2-NITROPROPANE DIOXYGENASE"/>
    <property type="match status" value="1"/>
</dbReference>
<keyword evidence="3" id="KW-0560">Oxidoreductase</keyword>
<evidence type="ECO:0000256" key="3">
    <source>
        <dbReference type="ARBA" id="ARBA00023002"/>
    </source>
</evidence>
<name>A0A8H5D5U8_9AGAR</name>
<evidence type="ECO:0000313" key="5">
    <source>
        <dbReference type="EMBL" id="KAF5353266.1"/>
    </source>
</evidence>
<dbReference type="GO" id="GO:0018580">
    <property type="term" value="F:nitronate monooxygenase activity"/>
    <property type="evidence" value="ECO:0007669"/>
    <property type="project" value="InterPro"/>
</dbReference>
<keyword evidence="6" id="KW-1185">Reference proteome</keyword>
<evidence type="ECO:0000313" key="4">
    <source>
        <dbReference type="EMBL" id="KAF5345822.1"/>
    </source>
</evidence>
<keyword evidence="2" id="KW-0288">FMN</keyword>
<sequence length="358" mass="38445">MPATDFRLQKLLGISAPILCAPMATVAGGSLAAQVTLGGGFGFIGAALFTLDQLAEQLEIARVELDTEKGLPLRVGAGFIGWVLDEDEKGGEKAIKLTLNSGVHAVWFAFGDDLYKWIKVVRKYDSDNDRKTLVFVQLALPDDIQIALRDWNVDVIVAQGHSRIYLFTKWANVCFMAVGKEAGGHGFADAPRLKDVVSSVLSVTPQNDGPILVGAGGLATGEQIAEILSLGAAGVVLGTRFCLTPESTYSEAAKQALIAANSDASVKSMGFDKVAGYLKWPKGIDGRALRNASLDGYERGEDIESLRSKYKEAYPRNDTSRTMVWAGAGVGQMHDIKPAKQLVEELYRDCLAHLKVTG</sequence>
<dbReference type="OrthoDB" id="2349068at2759"/>
<protein>
    <recommendedName>
        <fullName evidence="7">Nitronate monooxygenase domain-containing protein</fullName>
    </recommendedName>
</protein>
<dbReference type="Proteomes" id="UP000559027">
    <property type="component" value="Unassembled WGS sequence"/>
</dbReference>
<dbReference type="CDD" id="cd04730">
    <property type="entry name" value="NPD_like"/>
    <property type="match status" value="1"/>
</dbReference>
<gene>
    <name evidence="5" type="ORF">D9756_008151</name>
    <name evidence="4" type="ORF">D9756_010897</name>
</gene>
<evidence type="ECO:0008006" key="7">
    <source>
        <dbReference type="Google" id="ProtNLM"/>
    </source>
</evidence>
<dbReference type="InterPro" id="IPR004136">
    <property type="entry name" value="NMO"/>
</dbReference>
<keyword evidence="1" id="KW-0285">Flavoprotein</keyword>
<accession>A0A8H5D5U8</accession>
<evidence type="ECO:0000256" key="1">
    <source>
        <dbReference type="ARBA" id="ARBA00022630"/>
    </source>
</evidence>
<dbReference type="EMBL" id="JAACJO010000039">
    <property type="protein sequence ID" value="KAF5345822.1"/>
    <property type="molecule type" value="Genomic_DNA"/>
</dbReference>
<proteinExistence type="predicted"/>
<reference evidence="5 6" key="1">
    <citation type="journal article" date="2020" name="ISME J.">
        <title>Uncovering the hidden diversity of litter-decomposition mechanisms in mushroom-forming fungi.</title>
        <authorList>
            <person name="Floudas D."/>
            <person name="Bentzer J."/>
            <person name="Ahren D."/>
            <person name="Johansson T."/>
            <person name="Persson P."/>
            <person name="Tunlid A."/>
        </authorList>
    </citation>
    <scope>NUCLEOTIDE SEQUENCE [LARGE SCALE GENOMIC DNA]</scope>
    <source>
        <strain evidence="5 6">CBS 146.42</strain>
    </source>
</reference>
<dbReference type="PANTHER" id="PTHR32332:SF31">
    <property type="entry name" value="2-NITROPROPANE DIOXYGENASE FAMILY, PUTATIVE (AFU_ORTHOLOGUE AFUA_2G09850)-RELATED"/>
    <property type="match status" value="1"/>
</dbReference>
<evidence type="ECO:0000313" key="6">
    <source>
        <dbReference type="Proteomes" id="UP000559027"/>
    </source>
</evidence>
<dbReference type="AlphaFoldDB" id="A0A8H5D5U8"/>